<dbReference type="RefSeq" id="WP_249313450.1">
    <property type="nucleotide sequence ID" value="NZ_JACRSU010000004.1"/>
</dbReference>
<protein>
    <recommendedName>
        <fullName evidence="17">Penicillin-binding protein 2</fullName>
    </recommendedName>
</protein>
<dbReference type="EMBL" id="JACRSU010000004">
    <property type="protein sequence ID" value="MBC8541402.1"/>
    <property type="molecule type" value="Genomic_DNA"/>
</dbReference>
<evidence type="ECO:0000256" key="3">
    <source>
        <dbReference type="ARBA" id="ARBA00007171"/>
    </source>
</evidence>
<name>A0A926DPD5_9FIRM</name>
<dbReference type="InterPro" id="IPR036138">
    <property type="entry name" value="PBP_dimer_sf"/>
</dbReference>
<keyword evidence="8 12" id="KW-1133">Transmembrane helix</keyword>
<evidence type="ECO:0000256" key="1">
    <source>
        <dbReference type="ARBA" id="ARBA00004167"/>
    </source>
</evidence>
<dbReference type="Gene3D" id="3.40.710.10">
    <property type="entry name" value="DD-peptidase/beta-lactamase superfamily"/>
    <property type="match status" value="1"/>
</dbReference>
<gene>
    <name evidence="15" type="ORF">H8698_10475</name>
</gene>
<dbReference type="GO" id="GO:0071555">
    <property type="term" value="P:cell wall organization"/>
    <property type="evidence" value="ECO:0007669"/>
    <property type="project" value="UniProtKB-KW"/>
</dbReference>
<dbReference type="InterPro" id="IPR001460">
    <property type="entry name" value="PCN-bd_Tpept"/>
</dbReference>
<dbReference type="GO" id="GO:0071972">
    <property type="term" value="F:peptidoglycan L,D-transpeptidase activity"/>
    <property type="evidence" value="ECO:0007669"/>
    <property type="project" value="TreeGrafter"/>
</dbReference>
<dbReference type="GO" id="GO:0005886">
    <property type="term" value="C:plasma membrane"/>
    <property type="evidence" value="ECO:0007669"/>
    <property type="project" value="UniProtKB-SubCell"/>
</dbReference>
<dbReference type="PANTHER" id="PTHR30627">
    <property type="entry name" value="PEPTIDOGLYCAN D,D-TRANSPEPTIDASE"/>
    <property type="match status" value="1"/>
</dbReference>
<accession>A0A926DPD5</accession>
<comment type="similarity">
    <text evidence="3">Belongs to the transpeptidase family.</text>
</comment>
<dbReference type="InterPro" id="IPR012338">
    <property type="entry name" value="Beta-lactam/transpept-like"/>
</dbReference>
<evidence type="ECO:0000256" key="2">
    <source>
        <dbReference type="ARBA" id="ARBA00004236"/>
    </source>
</evidence>
<dbReference type="Proteomes" id="UP000611762">
    <property type="component" value="Unassembled WGS sequence"/>
</dbReference>
<evidence type="ECO:0000259" key="14">
    <source>
        <dbReference type="Pfam" id="PF03717"/>
    </source>
</evidence>
<dbReference type="Gene3D" id="3.90.1310.10">
    <property type="entry name" value="Penicillin-binding protein 2a (Domain 2)"/>
    <property type="match status" value="1"/>
</dbReference>
<evidence type="ECO:0000256" key="8">
    <source>
        <dbReference type="ARBA" id="ARBA00022989"/>
    </source>
</evidence>
<keyword evidence="10" id="KW-0961">Cell wall biogenesis/degradation</keyword>
<evidence type="ECO:0000256" key="7">
    <source>
        <dbReference type="ARBA" id="ARBA00022984"/>
    </source>
</evidence>
<evidence type="ECO:0008006" key="17">
    <source>
        <dbReference type="Google" id="ProtNLM"/>
    </source>
</evidence>
<sequence length="687" mass="75585">MNRNLKKSTRRRYFVLYVFAAVFFVMIFTRLFSLQLKSGKQYRSVSDARLSLSVPVIAPRGEITDRYGRPFVTNRTGYFVVLEKVNETTQERHASILNVLKILTEKGSTAEYEDSLPISFDSPFRFQYPKEEKNKAEQEKKFKTENGFDENSTAADVMNALCEKYKIDENYSNKEKRLIAGVRFGMEKNGFSVSAPYTILEDADMETVTKIKEHADLFPSVAVHERPVREYLYPQTATHILGRVGKISSTEYDQLKNSGYGRNDYIGKQGAEKAFEQYLRGTDGVSSIERKIDGESTNFIESVDPIPGNTVILTLDLDLQLAAEQTLKKTVEETKSSASSKNGGSVVAVDVNSGEILATASYPTYDITEFSEKYNEMAEDPSKPMFNRALSGLYEPGSTFKPITTIAAIDSGVLKPDEIMETKGEYKYLDRTFKCNIFRTKGITHGTINVSEAIGVSCNYFFYEVGRRTGIEKIAETAEKFGLGSLTGVELSGEEAKGKIATPENREQNGGKWYPGDVLQAAIGQSDNLFSPLALANYTATLANGGTNYKTKLLKAVKSETDETILKSAQPQINQMAGASKEALTAVKDGMLKVTEPGGTAYSVFAGLPVSVAGKTGSAQVPGGTNGLFVGYAPAENPQIAVSVVLENGDSGTKAARVAREVLESYFEKPKTDDKKPTEEKPYTLLP</sequence>
<evidence type="ECO:0000313" key="16">
    <source>
        <dbReference type="Proteomes" id="UP000611762"/>
    </source>
</evidence>
<dbReference type="PANTHER" id="PTHR30627:SF2">
    <property type="entry name" value="PEPTIDOGLYCAN D,D-TRANSPEPTIDASE MRDA"/>
    <property type="match status" value="1"/>
</dbReference>
<evidence type="ECO:0000256" key="5">
    <source>
        <dbReference type="ARBA" id="ARBA00022692"/>
    </source>
</evidence>
<comment type="caution">
    <text evidence="15">The sequence shown here is derived from an EMBL/GenBank/DDBJ whole genome shotgun (WGS) entry which is preliminary data.</text>
</comment>
<dbReference type="InterPro" id="IPR005311">
    <property type="entry name" value="PBP_dimer"/>
</dbReference>
<keyword evidence="16" id="KW-1185">Reference proteome</keyword>
<evidence type="ECO:0000256" key="11">
    <source>
        <dbReference type="SAM" id="MobiDB-lite"/>
    </source>
</evidence>
<dbReference type="GO" id="GO:0009252">
    <property type="term" value="P:peptidoglycan biosynthetic process"/>
    <property type="evidence" value="ECO:0007669"/>
    <property type="project" value="UniProtKB-KW"/>
</dbReference>
<dbReference type="SUPFAM" id="SSF56519">
    <property type="entry name" value="Penicillin binding protein dimerisation domain"/>
    <property type="match status" value="1"/>
</dbReference>
<evidence type="ECO:0000259" key="13">
    <source>
        <dbReference type="Pfam" id="PF00905"/>
    </source>
</evidence>
<feature type="domain" description="Penicillin-binding protein dimerisation" evidence="14">
    <location>
        <begin position="57"/>
        <end position="295"/>
    </location>
</feature>
<dbReference type="SUPFAM" id="SSF56601">
    <property type="entry name" value="beta-lactamase/transpeptidase-like"/>
    <property type="match status" value="1"/>
</dbReference>
<dbReference type="Pfam" id="PF00905">
    <property type="entry name" value="Transpeptidase"/>
    <property type="match status" value="1"/>
</dbReference>
<proteinExistence type="inferred from homology"/>
<evidence type="ECO:0000256" key="12">
    <source>
        <dbReference type="SAM" id="Phobius"/>
    </source>
</evidence>
<comment type="subcellular location">
    <subcellularLocation>
        <location evidence="2">Cell membrane</location>
    </subcellularLocation>
    <subcellularLocation>
        <location evidence="1">Membrane</location>
        <topology evidence="1">Single-pass membrane protein</topology>
    </subcellularLocation>
</comment>
<dbReference type="Pfam" id="PF03717">
    <property type="entry name" value="PBP_dimer"/>
    <property type="match status" value="1"/>
</dbReference>
<evidence type="ECO:0000313" key="15">
    <source>
        <dbReference type="EMBL" id="MBC8541402.1"/>
    </source>
</evidence>
<evidence type="ECO:0000256" key="9">
    <source>
        <dbReference type="ARBA" id="ARBA00023136"/>
    </source>
</evidence>
<evidence type="ECO:0000256" key="10">
    <source>
        <dbReference type="ARBA" id="ARBA00023316"/>
    </source>
</evidence>
<keyword evidence="4" id="KW-1003">Cell membrane</keyword>
<keyword evidence="5 12" id="KW-0812">Transmembrane</keyword>
<feature type="transmembrane region" description="Helical" evidence="12">
    <location>
        <begin position="12"/>
        <end position="32"/>
    </location>
</feature>
<evidence type="ECO:0000256" key="6">
    <source>
        <dbReference type="ARBA" id="ARBA00022960"/>
    </source>
</evidence>
<dbReference type="AlphaFoldDB" id="A0A926DPD5"/>
<dbReference type="Gene3D" id="1.10.10.1230">
    <property type="entry name" value="Penicillin-binding protein, N-terminal non-catalytic domain, head sub-domain"/>
    <property type="match status" value="1"/>
</dbReference>
<evidence type="ECO:0000256" key="4">
    <source>
        <dbReference type="ARBA" id="ARBA00022475"/>
    </source>
</evidence>
<feature type="region of interest" description="Disordered" evidence="11">
    <location>
        <begin position="667"/>
        <end position="687"/>
    </location>
</feature>
<feature type="domain" description="Penicillin-binding protein transpeptidase" evidence="13">
    <location>
        <begin position="344"/>
        <end position="664"/>
    </location>
</feature>
<reference evidence="15" key="1">
    <citation type="submission" date="2020-08" db="EMBL/GenBank/DDBJ databases">
        <title>Genome public.</title>
        <authorList>
            <person name="Liu C."/>
            <person name="Sun Q."/>
        </authorList>
    </citation>
    <scope>NUCLEOTIDE SEQUENCE</scope>
    <source>
        <strain evidence="15">H8</strain>
    </source>
</reference>
<keyword evidence="9 12" id="KW-0472">Membrane</keyword>
<keyword evidence="6" id="KW-0133">Cell shape</keyword>
<dbReference type="InterPro" id="IPR050515">
    <property type="entry name" value="Beta-lactam/transpept"/>
</dbReference>
<dbReference type="GO" id="GO:0008360">
    <property type="term" value="P:regulation of cell shape"/>
    <property type="evidence" value="ECO:0007669"/>
    <property type="project" value="UniProtKB-KW"/>
</dbReference>
<dbReference type="GO" id="GO:0008658">
    <property type="term" value="F:penicillin binding"/>
    <property type="evidence" value="ECO:0007669"/>
    <property type="project" value="InterPro"/>
</dbReference>
<organism evidence="15 16">
    <name type="scientific">Congzhengia minquanensis</name>
    <dbReference type="NCBI Taxonomy" id="2763657"/>
    <lineage>
        <taxon>Bacteria</taxon>
        <taxon>Bacillati</taxon>
        <taxon>Bacillota</taxon>
        <taxon>Clostridia</taxon>
        <taxon>Eubacteriales</taxon>
        <taxon>Oscillospiraceae</taxon>
        <taxon>Congzhengia</taxon>
    </lineage>
</organism>
<keyword evidence="7" id="KW-0573">Peptidoglycan synthesis</keyword>